<dbReference type="GO" id="GO:0051014">
    <property type="term" value="P:actin filament severing"/>
    <property type="evidence" value="ECO:0007669"/>
    <property type="project" value="TreeGrafter"/>
</dbReference>
<dbReference type="EMBL" id="CAAE01006681">
    <property type="protein sequence ID" value="CAF89275.1"/>
    <property type="molecule type" value="Genomic_DNA"/>
</dbReference>
<feature type="non-terminal residue" evidence="10">
    <location>
        <position position="889"/>
    </location>
</feature>
<proteinExistence type="inferred from homology"/>
<evidence type="ECO:0000256" key="3">
    <source>
        <dbReference type="ARBA" id="ARBA00022467"/>
    </source>
</evidence>
<dbReference type="InterPro" id="IPR036180">
    <property type="entry name" value="Gelsolin-like_dom_sf"/>
</dbReference>
<dbReference type="InterPro" id="IPR007123">
    <property type="entry name" value="Gelsolin-like_dom"/>
</dbReference>
<evidence type="ECO:0000256" key="4">
    <source>
        <dbReference type="ARBA" id="ARBA00022490"/>
    </source>
</evidence>
<dbReference type="GO" id="GO:0015629">
    <property type="term" value="C:actin cytoskeleton"/>
    <property type="evidence" value="ECO:0007669"/>
    <property type="project" value="TreeGrafter"/>
</dbReference>
<dbReference type="FunFam" id="3.40.20.10:FF:000004">
    <property type="entry name" value="Gelsolin"/>
    <property type="match status" value="1"/>
</dbReference>
<comment type="caution">
    <text evidence="10">The sequence shown here is derived from an EMBL/GenBank/DDBJ whole genome shotgun (WGS) entry which is preliminary data.</text>
</comment>
<dbReference type="InterPro" id="IPR029006">
    <property type="entry name" value="ADF-H/Gelsolin-like_dom_sf"/>
</dbReference>
<feature type="non-terminal residue" evidence="10">
    <location>
        <position position="1"/>
    </location>
</feature>
<dbReference type="FunFam" id="3.40.20.10:FF:000005">
    <property type="entry name" value="Gelsolin"/>
    <property type="match status" value="1"/>
</dbReference>
<dbReference type="CDD" id="cd11291">
    <property type="entry name" value="gelsolin_S6_like"/>
    <property type="match status" value="1"/>
</dbReference>
<dbReference type="CDD" id="cd11288">
    <property type="entry name" value="gelsolin_S5_like"/>
    <property type="match status" value="1"/>
</dbReference>
<dbReference type="SUPFAM" id="SSF82754">
    <property type="entry name" value="C-terminal, gelsolin-like domain of Sec23/24"/>
    <property type="match status" value="2"/>
</dbReference>
<comment type="subcellular location">
    <subcellularLocation>
        <location evidence="1">Cytoplasm</location>
        <location evidence="1">Cytoskeleton</location>
    </subcellularLocation>
</comment>
<dbReference type="FunFam" id="3.40.20.10:FF:000001">
    <property type="entry name" value="Gelsolin"/>
    <property type="match status" value="1"/>
</dbReference>
<dbReference type="FunFam" id="3.40.20.10:FF:000002">
    <property type="entry name" value="Gelsolin"/>
    <property type="match status" value="1"/>
</dbReference>
<evidence type="ECO:0000256" key="6">
    <source>
        <dbReference type="ARBA" id="ARBA00022837"/>
    </source>
</evidence>
<reference evidence="10" key="1">
    <citation type="journal article" date="2004" name="Nature">
        <title>Genome duplication in the teleost fish Tetraodon nigroviridis reveals the early vertebrate proto-karyotype.</title>
        <authorList>
            <person name="Jaillon O."/>
            <person name="Aury J.-M."/>
            <person name="Brunet F."/>
            <person name="Petit J.-L."/>
            <person name="Stange-Thomann N."/>
            <person name="Mauceli E."/>
            <person name="Bouneau L."/>
            <person name="Fischer C."/>
            <person name="Ozouf-Costaz C."/>
            <person name="Bernot A."/>
            <person name="Nicaud S."/>
            <person name="Jaffe D."/>
            <person name="Fisher S."/>
            <person name="Lutfalla G."/>
            <person name="Dossat C."/>
            <person name="Segurens B."/>
            <person name="Dasilva C."/>
            <person name="Salanoubat M."/>
            <person name="Levy M."/>
            <person name="Boudet N."/>
            <person name="Castellano S."/>
            <person name="Anthouard V."/>
            <person name="Jubin C."/>
            <person name="Castelli V."/>
            <person name="Katinka M."/>
            <person name="Vacherie B."/>
            <person name="Biemont C."/>
            <person name="Skalli Z."/>
            <person name="Cattolico L."/>
            <person name="Poulain J."/>
            <person name="De Berardinis V."/>
            <person name="Cruaud C."/>
            <person name="Duprat S."/>
            <person name="Brottier P."/>
            <person name="Coutanceau J.-P."/>
            <person name="Gouzy J."/>
            <person name="Parra G."/>
            <person name="Lardier G."/>
            <person name="Chapple C."/>
            <person name="McKernan K.J."/>
            <person name="McEwan P."/>
            <person name="Bosak S."/>
            <person name="Kellis M."/>
            <person name="Volff J.-N."/>
            <person name="Guigo R."/>
            <person name="Zody M.C."/>
            <person name="Mesirov J."/>
            <person name="Lindblad-Toh K."/>
            <person name="Birren B."/>
            <person name="Nusbaum C."/>
            <person name="Kahn D."/>
            <person name="Robinson-Rechavi M."/>
            <person name="Laudet V."/>
            <person name="Schachter V."/>
            <person name="Quetier F."/>
            <person name="Saurin W."/>
            <person name="Scarpelli C."/>
            <person name="Wincker P."/>
            <person name="Lander E.S."/>
            <person name="Weissenbach J."/>
            <person name="Roest Crollius H."/>
        </authorList>
    </citation>
    <scope>NUCLEOTIDE SEQUENCE [LARGE SCALE GENOMIC DNA]</scope>
</reference>
<dbReference type="Pfam" id="PF00626">
    <property type="entry name" value="Gelsolin"/>
    <property type="match status" value="6"/>
</dbReference>
<dbReference type="Gene3D" id="1.10.950.10">
    <property type="entry name" value="Villin headpiece domain"/>
    <property type="match status" value="1"/>
</dbReference>
<sequence>FRAVTHRSGIVIWRIEKMDLVQVPEKWYGNFYEGDCYILLSTQKVSSSLSYDIHYWIGSRSTQDEQGAAAVYAIQLDEFLGCAPVQHREVQNHESDTFRGYFKQGIIYKKGGVASGMRHVETNAYDVRRLLHVKGKKRVVAAEVPRRVQRSGAVEVSWMSFNLGDVFLMDMGKSIVQWNGPKSNQQERLKAGFGLRVWFTWSSHLCVTPGWQGMLLAKDIRDRERGGRAEVRVVEGEAESSSPQSMEMLNGVLGVRTFDLMDGPPDETFDQEQKSNLMLYHVSDADGQIKVVEVADCYLLDQGGTKIFVWKGKKASKAERQAAMARALEFISVKNYPVTTNVETVNDGAESALFKQLFQVWTVKDQTQGLGKVHTRGKVAHITQGKFDASSMHVMPEVAAQERMVDDGTGQVWRIENLELVPVDPGCLGYFYGGDCYLVLYTYLVNNRKSYVLYIWQGRHATQDEVAASAFQAVTLDQKYGGEPVQVRVTMGKEPRHFMAIFKGKMVVFEGGTSRKESAADPEPPIRLFQVHGFDQFNTKTIEVPALATSLNSSDVFLLKSQTGVYLWCGKGSSGDERAMAKEVSSAIGRNGPEEIVAEGQEPFEFWELLGGKAAYASSKRLQQAVLDHQPRLFECSNKTGRFIVTEVTHFTQDDLSEDDVMLLDTWDQVFIWIGKEANEVERKESLITCQEYLRTHPGARDPDTPIVLTKQGFEPPTFTGWFLAWDATKWSGGKSYEELKKELGGEASPVCVTPVPNAVVTSQQQECGKSEKMHQLFQPKELIHKSASELPDGVDPTQKEVCLSTLRIIFHTISQILHYSLYDCRNLIPTQIFAFSLVRPSPTFFSLSFQKHLYMTQDFCSIFGMTKDEFAGLPGWKQLNMKKEKGMF</sequence>
<dbReference type="KEGG" id="tng:GSTEN00003123G001"/>
<accession>Q4TCV7</accession>
<feature type="domain" description="HP" evidence="9">
    <location>
        <begin position="772"/>
        <end position="889"/>
    </location>
</feature>
<dbReference type="GO" id="GO:0005737">
    <property type="term" value="C:cytoplasm"/>
    <property type="evidence" value="ECO:0007669"/>
    <property type="project" value="TreeGrafter"/>
</dbReference>
<dbReference type="GO" id="GO:0051015">
    <property type="term" value="F:actin filament binding"/>
    <property type="evidence" value="ECO:0007669"/>
    <property type="project" value="InterPro"/>
</dbReference>
<dbReference type="SMART" id="SM00262">
    <property type="entry name" value="GEL"/>
    <property type="match status" value="6"/>
</dbReference>
<evidence type="ECO:0000256" key="1">
    <source>
        <dbReference type="ARBA" id="ARBA00004245"/>
    </source>
</evidence>
<evidence type="ECO:0000256" key="2">
    <source>
        <dbReference type="ARBA" id="ARBA00008418"/>
    </source>
</evidence>
<evidence type="ECO:0000313" key="10">
    <source>
        <dbReference type="EMBL" id="CAF89275.1"/>
    </source>
</evidence>
<dbReference type="PANTHER" id="PTHR11977:SF33">
    <property type="entry name" value="ADVILLIN"/>
    <property type="match status" value="1"/>
</dbReference>
<dbReference type="Pfam" id="PF02209">
    <property type="entry name" value="VHP"/>
    <property type="match status" value="1"/>
</dbReference>
<keyword evidence="6" id="KW-0106">Calcium</keyword>
<organism evidence="10">
    <name type="scientific">Tetraodon nigroviridis</name>
    <name type="common">Spotted green pufferfish</name>
    <name type="synonym">Chelonodon nigroviridis</name>
    <dbReference type="NCBI Taxonomy" id="99883"/>
    <lineage>
        <taxon>Eukaryota</taxon>
        <taxon>Metazoa</taxon>
        <taxon>Chordata</taxon>
        <taxon>Craniata</taxon>
        <taxon>Vertebrata</taxon>
        <taxon>Euteleostomi</taxon>
        <taxon>Actinopterygii</taxon>
        <taxon>Neopterygii</taxon>
        <taxon>Teleostei</taxon>
        <taxon>Neoteleostei</taxon>
        <taxon>Acanthomorphata</taxon>
        <taxon>Eupercaria</taxon>
        <taxon>Tetraodontiformes</taxon>
        <taxon>Tetradontoidea</taxon>
        <taxon>Tetraodontidae</taxon>
        <taxon>Tetraodon</taxon>
    </lineage>
</organism>
<dbReference type="SMART" id="SM00153">
    <property type="entry name" value="VHP"/>
    <property type="match status" value="1"/>
</dbReference>
<dbReference type="GO" id="GO:0005546">
    <property type="term" value="F:phosphatidylinositol-4,5-bisphosphate binding"/>
    <property type="evidence" value="ECO:0007669"/>
    <property type="project" value="TreeGrafter"/>
</dbReference>
<dbReference type="SUPFAM" id="SSF55753">
    <property type="entry name" value="Actin depolymerizing proteins"/>
    <property type="match status" value="4"/>
</dbReference>
<reference evidence="10" key="2">
    <citation type="submission" date="2004-02" db="EMBL/GenBank/DDBJ databases">
        <authorList>
            <consortium name="Genoscope"/>
            <consortium name="Whitehead Institute Centre for Genome Research"/>
        </authorList>
    </citation>
    <scope>NUCLEOTIDE SEQUENCE</scope>
</reference>
<protein>
    <submittedName>
        <fullName evidence="10">(spotted green pufferfish) hypothetical protein</fullName>
    </submittedName>
</protein>
<evidence type="ECO:0000256" key="7">
    <source>
        <dbReference type="ARBA" id="ARBA00023203"/>
    </source>
</evidence>
<dbReference type="InterPro" id="IPR003128">
    <property type="entry name" value="Villin_headpiece"/>
</dbReference>
<evidence type="ECO:0000259" key="9">
    <source>
        <dbReference type="PROSITE" id="PS51089"/>
    </source>
</evidence>
<gene>
    <name evidence="10" type="ORF">GSTENG00003123001</name>
</gene>
<dbReference type="CDD" id="cd11289">
    <property type="entry name" value="gelsolin_S2_like"/>
    <property type="match status" value="1"/>
</dbReference>
<keyword evidence="8" id="KW-0206">Cytoskeleton</keyword>
<dbReference type="Gene3D" id="3.40.20.10">
    <property type="entry name" value="Severin"/>
    <property type="match status" value="6"/>
</dbReference>
<name>Q4TCV7_TETNG</name>
<comment type="similarity">
    <text evidence="2">Belongs to the villin/gelsolin family.</text>
</comment>
<dbReference type="InterPro" id="IPR036886">
    <property type="entry name" value="Villin_headpiece_dom_sf"/>
</dbReference>
<keyword evidence="5" id="KW-0677">Repeat</keyword>
<keyword evidence="3" id="KW-0117">Actin capping</keyword>
<dbReference type="PROSITE" id="PS51089">
    <property type="entry name" value="HP"/>
    <property type="match status" value="1"/>
</dbReference>
<dbReference type="PRINTS" id="PR00597">
    <property type="entry name" value="GELSOLIN"/>
</dbReference>
<dbReference type="OrthoDB" id="6375767at2759"/>
<dbReference type="GO" id="GO:0051016">
    <property type="term" value="P:barbed-end actin filament capping"/>
    <property type="evidence" value="ECO:0007669"/>
    <property type="project" value="TreeGrafter"/>
</dbReference>
<evidence type="ECO:0000256" key="5">
    <source>
        <dbReference type="ARBA" id="ARBA00022737"/>
    </source>
</evidence>
<dbReference type="SUPFAM" id="SSF47050">
    <property type="entry name" value="VHP, Villin headpiece domain"/>
    <property type="match status" value="1"/>
</dbReference>
<keyword evidence="4" id="KW-0963">Cytoplasm</keyword>
<evidence type="ECO:0000256" key="8">
    <source>
        <dbReference type="ARBA" id="ARBA00023212"/>
    </source>
</evidence>
<dbReference type="PANTHER" id="PTHR11977">
    <property type="entry name" value="VILLIN"/>
    <property type="match status" value="1"/>
</dbReference>
<dbReference type="AlphaFoldDB" id="Q4TCV7"/>
<dbReference type="CDD" id="cd11290">
    <property type="entry name" value="gelsolin_S1_like"/>
    <property type="match status" value="1"/>
</dbReference>
<dbReference type="InterPro" id="IPR007122">
    <property type="entry name" value="Villin/Gelsolin"/>
</dbReference>
<dbReference type="CDD" id="cd11292">
    <property type="entry name" value="gelsolin_S3_like"/>
    <property type="match status" value="1"/>
</dbReference>
<dbReference type="CDD" id="cd11293">
    <property type="entry name" value="gelsolin_S4_like"/>
    <property type="match status" value="1"/>
</dbReference>
<keyword evidence="7" id="KW-0009">Actin-binding</keyword>
<dbReference type="GO" id="GO:0008154">
    <property type="term" value="P:actin polymerization or depolymerization"/>
    <property type="evidence" value="ECO:0007669"/>
    <property type="project" value="TreeGrafter"/>
</dbReference>